<protein>
    <submittedName>
        <fullName evidence="2">Uncharacterized protein</fullName>
    </submittedName>
</protein>
<organism evidence="2">
    <name type="scientific">marine metagenome</name>
    <dbReference type="NCBI Taxonomy" id="408172"/>
    <lineage>
        <taxon>unclassified sequences</taxon>
        <taxon>metagenomes</taxon>
        <taxon>ecological metagenomes</taxon>
    </lineage>
</organism>
<name>A0A382E672_9ZZZZ</name>
<accession>A0A382E672</accession>
<evidence type="ECO:0000256" key="1">
    <source>
        <dbReference type="SAM" id="MobiDB-lite"/>
    </source>
</evidence>
<feature type="non-terminal residue" evidence="2">
    <location>
        <position position="1"/>
    </location>
</feature>
<evidence type="ECO:0000313" key="2">
    <source>
        <dbReference type="EMBL" id="SVB46286.1"/>
    </source>
</evidence>
<dbReference type="EMBL" id="UINC01042954">
    <property type="protein sequence ID" value="SVB46286.1"/>
    <property type="molecule type" value="Genomic_DNA"/>
</dbReference>
<reference evidence="2" key="1">
    <citation type="submission" date="2018-05" db="EMBL/GenBank/DDBJ databases">
        <authorList>
            <person name="Lanie J.A."/>
            <person name="Ng W.-L."/>
            <person name="Kazmierczak K.M."/>
            <person name="Andrzejewski T.M."/>
            <person name="Davidsen T.M."/>
            <person name="Wayne K.J."/>
            <person name="Tettelin H."/>
            <person name="Glass J.I."/>
            <person name="Rusch D."/>
            <person name="Podicherti R."/>
            <person name="Tsui H.-C.T."/>
            <person name="Winkler M.E."/>
        </authorList>
    </citation>
    <scope>NUCLEOTIDE SEQUENCE</scope>
</reference>
<sequence>VSDRRVGGVRSADCMTSLARVVVERPERVGAEEVPDGGVESVDAAQGEPMVGVAGNRLCGRNEEGTGKES</sequence>
<dbReference type="AlphaFoldDB" id="A0A382E672"/>
<feature type="compositionally biased region" description="Basic and acidic residues" evidence="1">
    <location>
        <begin position="60"/>
        <end position="70"/>
    </location>
</feature>
<proteinExistence type="predicted"/>
<feature type="non-terminal residue" evidence="2">
    <location>
        <position position="70"/>
    </location>
</feature>
<feature type="region of interest" description="Disordered" evidence="1">
    <location>
        <begin position="47"/>
        <end position="70"/>
    </location>
</feature>
<gene>
    <name evidence="2" type="ORF">METZ01_LOCUS199140</name>
</gene>